<dbReference type="Pfam" id="PF11440">
    <property type="entry name" value="AGT"/>
    <property type="match status" value="1"/>
</dbReference>
<protein>
    <submittedName>
        <fullName evidence="1">Gp306</fullName>
    </submittedName>
</protein>
<reference evidence="1 2" key="1">
    <citation type="submission" date="2011-09" db="EMBL/GenBank/DDBJ databases">
        <authorList>
            <person name="Pope W.H."/>
            <person name="Pedulla M.L."/>
            <person name="Ford M.E."/>
            <person name="Peebles C.L."/>
            <person name="Hatfull G.H."/>
            <person name="Hendrix R.W."/>
        </authorList>
    </citation>
    <scope>NUCLEOTIDE SEQUENCE [LARGE SCALE GENOMIC DNA]</scope>
    <source>
        <strain evidence="1">G</strain>
    </source>
</reference>
<dbReference type="SUPFAM" id="SSF53756">
    <property type="entry name" value="UDP-Glycosyltransferase/glycogen phosphorylase"/>
    <property type="match status" value="1"/>
</dbReference>
<accession>G3MA47</accession>
<organism evidence="1 2">
    <name type="scientific">Bacillus phage G</name>
    <dbReference type="NCBI Taxonomy" id="2884420"/>
    <lineage>
        <taxon>Viruses</taxon>
        <taxon>Duplodnaviria</taxon>
        <taxon>Heunggongvirae</taxon>
        <taxon>Uroviricota</taxon>
        <taxon>Caudoviricetes</taxon>
        <taxon>Donellivirus</taxon>
        <taxon>Donellivirus gee</taxon>
    </lineage>
</organism>
<dbReference type="InterPro" id="IPR016223">
    <property type="entry name" value="DNA_alpha-glucosyltransferase"/>
</dbReference>
<keyword evidence="2" id="KW-1185">Reference proteome</keyword>
<dbReference type="GeneID" id="18563521"/>
<dbReference type="KEGG" id="vg:18563521"/>
<evidence type="ECO:0000313" key="2">
    <source>
        <dbReference type="Proteomes" id="UP000009273"/>
    </source>
</evidence>
<dbReference type="RefSeq" id="YP_009015609.1">
    <property type="nucleotide sequence ID" value="NC_023719.1"/>
</dbReference>
<name>G3MA47_9CAUD</name>
<proteinExistence type="predicted"/>
<evidence type="ECO:0000313" key="1">
    <source>
        <dbReference type="EMBL" id="AEO93565.1"/>
    </source>
</evidence>
<dbReference type="Gene3D" id="3.40.50.2000">
    <property type="entry name" value="Glycogen Phosphorylase B"/>
    <property type="match status" value="2"/>
</dbReference>
<sequence>MKTYKEAKIALIMGQSIEGCGVTRNAAEMFQWSKKAGVKFDIYSYDERMYNRRDAHEMDFISFTRENINSTVEKLNQYDIVMFNSYPSNKFEKQAIIDFYEKVIKGVTTIKVGFMHELNKTNIDKIPYLVGIMNEMDVIYNFGEETWFSQTISDLLPSKEIGKRTKKFTMWFNFEDLENNYRNKYSLDDKSKKLVYCSRWTTMKGPRRVLDLAPMLAVKDPEFKAELKGIERSIGAKFDIFDHPNTLDCTGRTPDPNSTGTVPVYGPYIREEGIDFMAKNLFIASFYRMPKAIQDYGDRMEYSQIESIAVGSIPVFDTNWGENNRTLDGQRYIDVPYSAIYSDEKDLEGTVEKLIEVANNKELQEKYRETSYKIAKQEFDANIVLPKMFNEILAIGKDTNKFKSEKDILQNLIEPDFYEEFLDLYEEYTNKNEIVVLGIRELTNNIFCILDGKKEQQIKAFKKSKRKNK</sequence>
<dbReference type="EMBL" id="JN638751">
    <property type="protein sequence ID" value="AEO93565.1"/>
    <property type="molecule type" value="Genomic_DNA"/>
</dbReference>
<dbReference type="Proteomes" id="UP000009273">
    <property type="component" value="Segment"/>
</dbReference>
<gene>
    <name evidence="1" type="primary">306</name>
    <name evidence="1" type="ORF">G_306</name>
</gene>